<organism evidence="1 2">
    <name type="scientific">Vaccinium darrowii</name>
    <dbReference type="NCBI Taxonomy" id="229202"/>
    <lineage>
        <taxon>Eukaryota</taxon>
        <taxon>Viridiplantae</taxon>
        <taxon>Streptophyta</taxon>
        <taxon>Embryophyta</taxon>
        <taxon>Tracheophyta</taxon>
        <taxon>Spermatophyta</taxon>
        <taxon>Magnoliopsida</taxon>
        <taxon>eudicotyledons</taxon>
        <taxon>Gunneridae</taxon>
        <taxon>Pentapetalae</taxon>
        <taxon>asterids</taxon>
        <taxon>Ericales</taxon>
        <taxon>Ericaceae</taxon>
        <taxon>Vaccinioideae</taxon>
        <taxon>Vaccinieae</taxon>
        <taxon>Vaccinium</taxon>
    </lineage>
</organism>
<evidence type="ECO:0000313" key="2">
    <source>
        <dbReference type="Proteomes" id="UP000828048"/>
    </source>
</evidence>
<sequence length="207" mass="22546">MEEEKTVDDECSKEGFDVKLIDVNRTCKVTKGGQVVKYTAMLACGNYHGIVGFAKGPAVPIALQKTSYKKTKVYLWHAPTTTGMKAGRTIQTILHLAGFKNVKSKVVGSRNPQNTPSRIAPSTVGFGGITITDVKITNSENQSSKQPNHVLSNHSSALLLLTNQSQTTSTRSVGSLPRSSLQGRFYMVLHFINLFQDRSSTHGVATY</sequence>
<evidence type="ECO:0000313" key="1">
    <source>
        <dbReference type="EMBL" id="KAH7844489.1"/>
    </source>
</evidence>
<gene>
    <name evidence="1" type="ORF">Vadar_028595</name>
</gene>
<dbReference type="Proteomes" id="UP000828048">
    <property type="component" value="Chromosome 1"/>
</dbReference>
<protein>
    <submittedName>
        <fullName evidence="1">Uncharacterized protein</fullName>
    </submittedName>
</protein>
<dbReference type="EMBL" id="CM037151">
    <property type="protein sequence ID" value="KAH7844489.1"/>
    <property type="molecule type" value="Genomic_DNA"/>
</dbReference>
<name>A0ACB7XUT6_9ERIC</name>
<comment type="caution">
    <text evidence="1">The sequence shown here is derived from an EMBL/GenBank/DDBJ whole genome shotgun (WGS) entry which is preliminary data.</text>
</comment>
<proteinExistence type="predicted"/>
<keyword evidence="2" id="KW-1185">Reference proteome</keyword>
<accession>A0ACB7XUT6</accession>
<reference evidence="1 2" key="1">
    <citation type="journal article" date="2021" name="Hortic Res">
        <title>High-quality reference genome and annotation aids understanding of berry development for evergreen blueberry (Vaccinium darrowii).</title>
        <authorList>
            <person name="Yu J."/>
            <person name="Hulse-Kemp A.M."/>
            <person name="Babiker E."/>
            <person name="Staton M."/>
        </authorList>
    </citation>
    <scope>NUCLEOTIDE SEQUENCE [LARGE SCALE GENOMIC DNA]</scope>
    <source>
        <strain evidence="2">cv. NJ 8807/NJ 8810</strain>
        <tissue evidence="1">Young leaf</tissue>
    </source>
</reference>